<evidence type="ECO:0000256" key="2">
    <source>
        <dbReference type="SAM" id="MobiDB-lite"/>
    </source>
</evidence>
<dbReference type="Proteomes" id="UP001396334">
    <property type="component" value="Unassembled WGS sequence"/>
</dbReference>
<dbReference type="InterPro" id="IPR042277">
    <property type="entry name" value="IST1-like"/>
</dbReference>
<comment type="caution">
    <text evidence="3">The sequence shown here is derived from an EMBL/GenBank/DDBJ whole genome shotgun (WGS) entry which is preliminary data.</text>
</comment>
<comment type="similarity">
    <text evidence="1">Belongs to the IST1 family.</text>
</comment>
<sequence>MWLSNGPTVPCAQHLHALAAEARSNCKKLVKRVQCRLKLLKNKRFTIVKQLREDLAQLIKLGYQETAFNRADQLLRDENMMALYDILDQFCEFINVQFSYIRRHKDCPNDINEAVSSLIFASARCAELPELPAIRKLFRERYGHRFATVAVELLPGNLVNREIQDKLSVKSVSDDVKYRLIDEITRDYCLVQPEILALEYFPELQRQASDGSEMEGKSIHVDPLQLRSTEDCPDDRKIRNINRICATTSEQNNDKRIKATSSSESLPRFSEEVVVYLDDIEELQSSMRKEADCQDQRLFKFKSLRLPTRGVVVDGTDGDDESYTDNEKMDEKPNKSRRRSFSVEPSSIKDVDHEIYYENHKHNSRHRRKNHNKNTLAESREATYVLKRPKQPSLIAQKSRQFPVCVAEEISEDKFCNCRCSSNNQTRNPRRRSYDNGMSVYEVLTLPRMQKETGGGSETRIGTVGPYLRAITMPQERPREIHRYSAARSNSMPVHNPNHVHPKLPEYEDIAAKFKALKKERLLHKQ</sequence>
<dbReference type="Pfam" id="PF03398">
    <property type="entry name" value="Ist1"/>
    <property type="match status" value="1"/>
</dbReference>
<gene>
    <name evidence="3" type="ORF">V6N11_011722</name>
</gene>
<dbReference type="PANTHER" id="PTHR12161:SF44">
    <property type="entry name" value="REGULATOR OF VPS4 ACTIVITY IN THE MVB PATHWAY PROTEIN"/>
    <property type="match status" value="1"/>
</dbReference>
<feature type="region of interest" description="Disordered" evidence="2">
    <location>
        <begin position="311"/>
        <end position="345"/>
    </location>
</feature>
<proteinExistence type="inferred from homology"/>
<evidence type="ECO:0000313" key="3">
    <source>
        <dbReference type="EMBL" id="KAK9021751.1"/>
    </source>
</evidence>
<dbReference type="Gene3D" id="1.20.1260.60">
    <property type="entry name" value="Vacuolar protein sorting-associated protein Ist1"/>
    <property type="match status" value="1"/>
</dbReference>
<protein>
    <recommendedName>
        <fullName evidence="5">Regulator of Vps4 activity in the MVB pathway protein</fullName>
    </recommendedName>
</protein>
<dbReference type="InterPro" id="IPR005061">
    <property type="entry name" value="Ist1"/>
</dbReference>
<accession>A0ABR2S931</accession>
<dbReference type="PANTHER" id="PTHR12161">
    <property type="entry name" value="IST1 FAMILY MEMBER"/>
    <property type="match status" value="1"/>
</dbReference>
<evidence type="ECO:0008006" key="5">
    <source>
        <dbReference type="Google" id="ProtNLM"/>
    </source>
</evidence>
<dbReference type="EMBL" id="JBBPBN010000016">
    <property type="protein sequence ID" value="KAK9021751.1"/>
    <property type="molecule type" value="Genomic_DNA"/>
</dbReference>
<feature type="compositionally biased region" description="Basic and acidic residues" evidence="2">
    <location>
        <begin position="325"/>
        <end position="334"/>
    </location>
</feature>
<keyword evidence="4" id="KW-1185">Reference proteome</keyword>
<evidence type="ECO:0000313" key="4">
    <source>
        <dbReference type="Proteomes" id="UP001396334"/>
    </source>
</evidence>
<organism evidence="3 4">
    <name type="scientific">Hibiscus sabdariffa</name>
    <name type="common">roselle</name>
    <dbReference type="NCBI Taxonomy" id="183260"/>
    <lineage>
        <taxon>Eukaryota</taxon>
        <taxon>Viridiplantae</taxon>
        <taxon>Streptophyta</taxon>
        <taxon>Embryophyta</taxon>
        <taxon>Tracheophyta</taxon>
        <taxon>Spermatophyta</taxon>
        <taxon>Magnoliopsida</taxon>
        <taxon>eudicotyledons</taxon>
        <taxon>Gunneridae</taxon>
        <taxon>Pentapetalae</taxon>
        <taxon>rosids</taxon>
        <taxon>malvids</taxon>
        <taxon>Malvales</taxon>
        <taxon>Malvaceae</taxon>
        <taxon>Malvoideae</taxon>
        <taxon>Hibiscus</taxon>
    </lineage>
</organism>
<reference evidence="3 4" key="1">
    <citation type="journal article" date="2024" name="G3 (Bethesda)">
        <title>Genome assembly of Hibiscus sabdariffa L. provides insights into metabolisms of medicinal natural products.</title>
        <authorList>
            <person name="Kim T."/>
        </authorList>
    </citation>
    <scope>NUCLEOTIDE SEQUENCE [LARGE SCALE GENOMIC DNA]</scope>
    <source>
        <strain evidence="3">TK-2024</strain>
        <tissue evidence="3">Old leaves</tissue>
    </source>
</reference>
<name>A0ABR2S931_9ROSI</name>
<evidence type="ECO:0000256" key="1">
    <source>
        <dbReference type="ARBA" id="ARBA00005536"/>
    </source>
</evidence>